<sequence length="114" mass="12320">MNQTIYAITDEQSFVSDFKLTAADGYTAVTVPLAWVSDFMKYPTKFSIIDGALKAPGNLPTLSIDELKQKLDKANDTIDTQQGTITQLQQAIGTLTGQIALMSVDQSTATKDGE</sequence>
<reference evidence="2 3" key="1">
    <citation type="submission" date="2018-11" db="EMBL/GenBank/DDBJ databases">
        <authorList>
            <person name="Wuyts S."/>
        </authorList>
    </citation>
    <scope>NUCLEOTIDE SEQUENCE [LARGE SCALE GENOMIC DNA]</scope>
    <source>
        <strain evidence="2">Lactobacillus mudanjiangensis AMBF249</strain>
    </source>
</reference>
<keyword evidence="3" id="KW-1185">Reference proteome</keyword>
<dbReference type="AlphaFoldDB" id="A0A660E4I2"/>
<protein>
    <submittedName>
        <fullName evidence="2">Uncharacterized protein</fullName>
    </submittedName>
</protein>
<organism evidence="2 3">
    <name type="scientific">Lactiplantibacillus mudanjiangensis</name>
    <dbReference type="NCBI Taxonomy" id="1296538"/>
    <lineage>
        <taxon>Bacteria</taxon>
        <taxon>Bacillati</taxon>
        <taxon>Bacillota</taxon>
        <taxon>Bacilli</taxon>
        <taxon>Lactobacillales</taxon>
        <taxon>Lactobacillaceae</taxon>
        <taxon>Lactiplantibacillus</taxon>
    </lineage>
</organism>
<dbReference type="Proteomes" id="UP000289996">
    <property type="component" value="Unassembled WGS sequence"/>
</dbReference>
<proteinExistence type="predicted"/>
<evidence type="ECO:0000313" key="3">
    <source>
        <dbReference type="Proteomes" id="UP000289996"/>
    </source>
</evidence>
<dbReference type="EMBL" id="UYIG01000174">
    <property type="protein sequence ID" value="VDG30222.1"/>
    <property type="molecule type" value="Genomic_DNA"/>
</dbReference>
<keyword evidence="1" id="KW-0175">Coiled coil</keyword>
<gene>
    <name evidence="2" type="ORF">MUDAN_MDHGFNIF_01775</name>
</gene>
<name>A0A660E4I2_9LACO</name>
<evidence type="ECO:0000313" key="2">
    <source>
        <dbReference type="EMBL" id="VDG30222.1"/>
    </source>
</evidence>
<dbReference type="OrthoDB" id="2308018at2"/>
<feature type="coiled-coil region" evidence="1">
    <location>
        <begin position="64"/>
        <end position="91"/>
    </location>
</feature>
<dbReference type="RefSeq" id="WP_130852346.1">
    <property type="nucleotide sequence ID" value="NZ_UYIG01000174.1"/>
</dbReference>
<accession>A0A660E4I2</accession>
<evidence type="ECO:0000256" key="1">
    <source>
        <dbReference type="SAM" id="Coils"/>
    </source>
</evidence>